<name>A0ABT7MQR7_9BACL</name>
<dbReference type="EMBL" id="JASWER010000008">
    <property type="protein sequence ID" value="MDL5377556.1"/>
    <property type="molecule type" value="Genomic_DNA"/>
</dbReference>
<protein>
    <submittedName>
        <fullName evidence="1">Alpha/beta hydrolase-fold protein</fullName>
    </submittedName>
</protein>
<keyword evidence="1" id="KW-0378">Hydrolase</keyword>
<dbReference type="Gene3D" id="3.40.50.1820">
    <property type="entry name" value="alpha/beta hydrolase"/>
    <property type="match status" value="1"/>
</dbReference>
<dbReference type="Pfam" id="PF00756">
    <property type="entry name" value="Esterase"/>
    <property type="match status" value="1"/>
</dbReference>
<proteinExistence type="predicted"/>
<dbReference type="InterPro" id="IPR050583">
    <property type="entry name" value="Mycobacterial_A85_antigen"/>
</dbReference>
<accession>A0ABT7MQR7</accession>
<dbReference type="SUPFAM" id="SSF53474">
    <property type="entry name" value="alpha/beta-Hydrolases"/>
    <property type="match status" value="1"/>
</dbReference>
<reference evidence="1 2" key="1">
    <citation type="submission" date="2023-06" db="EMBL/GenBank/DDBJ databases">
        <title>Influencing factors and mechanism of Cr(VI) reduction by facultative anaerobic Exiguobacterium sp. PY14.</title>
        <authorList>
            <person name="Zou L."/>
        </authorList>
    </citation>
    <scope>NUCLEOTIDE SEQUENCE [LARGE SCALE GENOMIC DNA]</scope>
    <source>
        <strain evidence="1 2">PY14</strain>
    </source>
</reference>
<sequence length="268" mass="30416">MTAKGALYMLDQFSFTLPTEAIRGRKRIVRVYRPDFVSADERIPVLYMHDGQNVFDGKTATIGEGWSIDRHIEDLQLPLMVVAIASAPDWLDRYDEYSFYEDEMLYRRIGPELAKTRPTLGGRGRAYADWLMKELKPWIDERYATDPDDVGVMGSSMGGVISLHMMTAYPSIRRVGSLSTAAWANLDSLIRDVKQADVTARLYMDIGTNETSGPITPEDYLYTNAKLVETVARTGIAFRYEVEPGAVHNEIAWRRRLPNALAFLYELT</sequence>
<dbReference type="PANTHER" id="PTHR48098">
    <property type="entry name" value="ENTEROCHELIN ESTERASE-RELATED"/>
    <property type="match status" value="1"/>
</dbReference>
<dbReference type="PANTHER" id="PTHR48098:SF6">
    <property type="entry name" value="FERRI-BACILLIBACTIN ESTERASE BESA"/>
    <property type="match status" value="1"/>
</dbReference>
<keyword evidence="2" id="KW-1185">Reference proteome</keyword>
<dbReference type="InterPro" id="IPR000801">
    <property type="entry name" value="Esterase-like"/>
</dbReference>
<dbReference type="Proteomes" id="UP001230807">
    <property type="component" value="Unassembled WGS sequence"/>
</dbReference>
<dbReference type="InterPro" id="IPR029058">
    <property type="entry name" value="AB_hydrolase_fold"/>
</dbReference>
<evidence type="ECO:0000313" key="1">
    <source>
        <dbReference type="EMBL" id="MDL5377556.1"/>
    </source>
</evidence>
<evidence type="ECO:0000313" key="2">
    <source>
        <dbReference type="Proteomes" id="UP001230807"/>
    </source>
</evidence>
<comment type="caution">
    <text evidence="1">The sequence shown here is derived from an EMBL/GenBank/DDBJ whole genome shotgun (WGS) entry which is preliminary data.</text>
</comment>
<organism evidence="1 2">
    <name type="scientific">Exiguobacterium mexicanum</name>
    <dbReference type="NCBI Taxonomy" id="340146"/>
    <lineage>
        <taxon>Bacteria</taxon>
        <taxon>Bacillati</taxon>
        <taxon>Bacillota</taxon>
        <taxon>Bacilli</taxon>
        <taxon>Bacillales</taxon>
        <taxon>Bacillales Family XII. Incertae Sedis</taxon>
        <taxon>Exiguobacterium</taxon>
    </lineage>
</organism>
<gene>
    <name evidence="1" type="ORF">QR695_11125</name>
</gene>
<dbReference type="GO" id="GO:0016787">
    <property type="term" value="F:hydrolase activity"/>
    <property type="evidence" value="ECO:0007669"/>
    <property type="project" value="UniProtKB-KW"/>
</dbReference>